<proteinExistence type="predicted"/>
<comment type="caution">
    <text evidence="3">The sequence shown here is derived from an EMBL/GenBank/DDBJ whole genome shotgun (WGS) entry which is preliminary data.</text>
</comment>
<gene>
    <name evidence="3" type="ORF">LCGC14_2115800</name>
</gene>
<dbReference type="EMBL" id="LAZR01026236">
    <property type="protein sequence ID" value="KKL69351.1"/>
    <property type="molecule type" value="Genomic_DNA"/>
</dbReference>
<keyword evidence="1" id="KW-1133">Transmembrane helix</keyword>
<dbReference type="Pfam" id="PF00583">
    <property type="entry name" value="Acetyltransf_1"/>
    <property type="match status" value="1"/>
</dbReference>
<feature type="non-terminal residue" evidence="3">
    <location>
        <position position="145"/>
    </location>
</feature>
<dbReference type="GO" id="GO:0016747">
    <property type="term" value="F:acyltransferase activity, transferring groups other than amino-acyl groups"/>
    <property type="evidence" value="ECO:0007669"/>
    <property type="project" value="InterPro"/>
</dbReference>
<dbReference type="InterPro" id="IPR016181">
    <property type="entry name" value="Acyl_CoA_acyltransferase"/>
</dbReference>
<evidence type="ECO:0000313" key="3">
    <source>
        <dbReference type="EMBL" id="KKL69351.1"/>
    </source>
</evidence>
<evidence type="ECO:0000256" key="1">
    <source>
        <dbReference type="SAM" id="Phobius"/>
    </source>
</evidence>
<dbReference type="PROSITE" id="PS51186">
    <property type="entry name" value="GNAT"/>
    <property type="match status" value="1"/>
</dbReference>
<name>A0A0F9ESV9_9ZZZZ</name>
<feature type="transmembrane region" description="Helical" evidence="1">
    <location>
        <begin position="47"/>
        <end position="69"/>
    </location>
</feature>
<protein>
    <recommendedName>
        <fullName evidence="2">N-acetyltransferase domain-containing protein</fullName>
    </recommendedName>
</protein>
<accession>A0A0F9ESV9</accession>
<reference evidence="3" key="1">
    <citation type="journal article" date="2015" name="Nature">
        <title>Complex archaea that bridge the gap between prokaryotes and eukaryotes.</title>
        <authorList>
            <person name="Spang A."/>
            <person name="Saw J.H."/>
            <person name="Jorgensen S.L."/>
            <person name="Zaremba-Niedzwiedzka K."/>
            <person name="Martijn J."/>
            <person name="Lind A.E."/>
            <person name="van Eijk R."/>
            <person name="Schleper C."/>
            <person name="Guy L."/>
            <person name="Ettema T.J."/>
        </authorList>
    </citation>
    <scope>NUCLEOTIDE SEQUENCE</scope>
</reference>
<feature type="domain" description="N-acetyltransferase" evidence="2">
    <location>
        <begin position="1"/>
        <end position="145"/>
    </location>
</feature>
<sequence length="145" mass="16875">MIEVCDDAERIRPLLDEWYEEQEGAVFGMDMNVDAYIKDMNRWLGNLGGIILIAFEESVLVGFMTLIIVPSEFGNQTWCIEKGWYVRPRSKSSGIRLYRKAENWCREKGCSHLIMTASRGASSLHDKLCRFYERMEMKQLETSYA</sequence>
<organism evidence="3">
    <name type="scientific">marine sediment metagenome</name>
    <dbReference type="NCBI Taxonomy" id="412755"/>
    <lineage>
        <taxon>unclassified sequences</taxon>
        <taxon>metagenomes</taxon>
        <taxon>ecological metagenomes</taxon>
    </lineage>
</organism>
<evidence type="ECO:0000259" key="2">
    <source>
        <dbReference type="PROSITE" id="PS51186"/>
    </source>
</evidence>
<dbReference type="Gene3D" id="3.40.630.30">
    <property type="match status" value="1"/>
</dbReference>
<dbReference type="SUPFAM" id="SSF55729">
    <property type="entry name" value="Acyl-CoA N-acyltransferases (Nat)"/>
    <property type="match status" value="1"/>
</dbReference>
<dbReference type="AlphaFoldDB" id="A0A0F9ESV9"/>
<dbReference type="InterPro" id="IPR000182">
    <property type="entry name" value="GNAT_dom"/>
</dbReference>
<keyword evidence="1" id="KW-0812">Transmembrane</keyword>
<keyword evidence="1" id="KW-0472">Membrane</keyword>